<dbReference type="RefSeq" id="XP_064659883.1">
    <property type="nucleotide sequence ID" value="XM_064802522.1"/>
</dbReference>
<dbReference type="PANTHER" id="PTHR21573:SF0">
    <property type="entry name" value="ER MEMBRANE PROTEIN COMPLEX SUBUNIT 1"/>
    <property type="match status" value="1"/>
</dbReference>
<evidence type="ECO:0000256" key="1">
    <source>
        <dbReference type="ARBA" id="ARBA00004115"/>
    </source>
</evidence>
<evidence type="ECO:0000313" key="16">
    <source>
        <dbReference type="Proteomes" id="UP001337655"/>
    </source>
</evidence>
<accession>A0AAV9PFS7</accession>
<dbReference type="Gene3D" id="2.130.10.10">
    <property type="entry name" value="YVTN repeat-like/Quinoprotein amine dehydrogenase"/>
    <property type="match status" value="1"/>
</dbReference>
<keyword evidence="5 11" id="KW-0812">Transmembrane</keyword>
<keyword evidence="8 11" id="KW-1133">Transmembrane helix</keyword>
<feature type="domain" description="EMC1 first beta-propeller" evidence="14">
    <location>
        <begin position="19"/>
        <end position="432"/>
    </location>
</feature>
<feature type="domain" description="ER membrane protein complex subunit 1 C-terminal" evidence="13">
    <location>
        <begin position="709"/>
        <end position="924"/>
    </location>
</feature>
<feature type="transmembrane region" description="Helical" evidence="11">
    <location>
        <begin position="895"/>
        <end position="916"/>
    </location>
</feature>
<sequence>MMRIPLIAAACLLLKTTSAVFADEAYNVDYHYALLGQPQQDTTFFHRPSTNSKASLLYTLSEKGVVGAVNPRDGEIVWRHALAQNVTERSNGFLRAADGQDVVVSGSGSRVAAWTAADGRLAWDMNTDGPVEDVEILELSDKLASAGNKDVLVLSSGDSPAVQRIDGASGTKRWQFKVEGGDLPYQVSASSTEVFVILLHKTMLGYYKIRVVSLDSVDGHKTDEYTLSSDSELATAETILSVGANSASPIIAWTDAAYTTLKVNIIGTKSTSSFNIEKHDDRAVEKISIQAPYHTNSLAHFLVHYETANSHWADVFHINLSKNKIEKAYSLPKVAGKGAFSTSVSDANVYFTRITEDEITTTSSSSHGILGRWKAQGLGIDSGTSEVITPTHAVSELSIKNDAVSAIRTAVSLSTGDWMLLRDGSPVWNRPEALADISSATFATSSAIEELEQELEVEAHSNAVAAYVHRMKRHIEELKYLPRMLMSLPQRFMRGFLGTSSEGGMAKDAFGFHQILACATASGRLIALDAGSPDRVLWNRQATTLQAGKTWRPQLTSQADVLILHQGQGGQQLAFNATNGHLLLAPPPREAATTGPNVQYTMTDDGLEAKRLDVENAGSLWHFTPSSQDRIHSLVPRPVNDPVANIGKVLGDRRVLYKYLNPNVALLATTNDASKTASVYVLDTLSGAILHSTTHTSVDLADPISSIMSENWFAYTLTTSADPRGHLLIVGELFESLIPNDRGSLQSAANFSTLETSPEPFALTATYQIPESVSKLAVTRTKQGITSRHLLAYTPASDGIVSIPYSILDPRRPVNRDPTKDELAEGLVRYAPVIEFDPRWYLNHARSVIGINEVLTSPAFIESTSLVFAYGHDIFGTRVGPSGSFDVLGRDFNKFQMLATVVGLAAATVGVAPLVMRKGVDARWRFT</sequence>
<keyword evidence="10" id="KW-0325">Glycoprotein</keyword>
<feature type="signal peptide" evidence="12">
    <location>
        <begin position="1"/>
        <end position="22"/>
    </location>
</feature>
<protein>
    <recommendedName>
        <fullName evidence="4">ER membrane protein complex subunit 1</fullName>
    </recommendedName>
</protein>
<comment type="subunit">
    <text evidence="3">Component of the ER membrane protein complex (EMC).</text>
</comment>
<dbReference type="EMBL" id="JAVRRT010000007">
    <property type="protein sequence ID" value="KAK5170685.1"/>
    <property type="molecule type" value="Genomic_DNA"/>
</dbReference>
<dbReference type="GO" id="GO:0034975">
    <property type="term" value="P:protein folding in endoplasmic reticulum"/>
    <property type="evidence" value="ECO:0007669"/>
    <property type="project" value="TreeGrafter"/>
</dbReference>
<feature type="chain" id="PRO_5043709774" description="ER membrane protein complex subunit 1" evidence="12">
    <location>
        <begin position="23"/>
        <end position="927"/>
    </location>
</feature>
<dbReference type="InterPro" id="IPR015943">
    <property type="entry name" value="WD40/YVTN_repeat-like_dom_sf"/>
</dbReference>
<dbReference type="PANTHER" id="PTHR21573">
    <property type="entry name" value="ER MEMBRANE PROTEIN COMPLEX SUBUNIT 1"/>
    <property type="match status" value="1"/>
</dbReference>
<evidence type="ECO:0000256" key="9">
    <source>
        <dbReference type="ARBA" id="ARBA00023136"/>
    </source>
</evidence>
<evidence type="ECO:0000256" key="7">
    <source>
        <dbReference type="ARBA" id="ARBA00022824"/>
    </source>
</evidence>
<gene>
    <name evidence="15" type="ORF">LTR77_005275</name>
</gene>
<evidence type="ECO:0000256" key="8">
    <source>
        <dbReference type="ARBA" id="ARBA00022989"/>
    </source>
</evidence>
<evidence type="ECO:0000256" key="12">
    <source>
        <dbReference type="SAM" id="SignalP"/>
    </source>
</evidence>
<keyword evidence="7" id="KW-0256">Endoplasmic reticulum</keyword>
<evidence type="ECO:0000259" key="13">
    <source>
        <dbReference type="Pfam" id="PF07774"/>
    </source>
</evidence>
<evidence type="ECO:0000256" key="4">
    <source>
        <dbReference type="ARBA" id="ARBA00020824"/>
    </source>
</evidence>
<dbReference type="InterPro" id="IPR011047">
    <property type="entry name" value="Quinoprotein_ADH-like_sf"/>
</dbReference>
<comment type="similarity">
    <text evidence="2">Belongs to the EMC1 family.</text>
</comment>
<keyword evidence="16" id="KW-1185">Reference proteome</keyword>
<keyword evidence="9 11" id="KW-0472">Membrane</keyword>
<dbReference type="AlphaFoldDB" id="A0AAV9PFS7"/>
<evidence type="ECO:0000259" key="14">
    <source>
        <dbReference type="Pfam" id="PF25293"/>
    </source>
</evidence>
<dbReference type="SUPFAM" id="SSF50998">
    <property type="entry name" value="Quinoprotein alcohol dehydrogenase-like"/>
    <property type="match status" value="2"/>
</dbReference>
<comment type="subcellular location">
    <subcellularLocation>
        <location evidence="1">Endoplasmic reticulum membrane</location>
        <topology evidence="1">Single-pass type I membrane protein</topology>
    </subcellularLocation>
</comment>
<evidence type="ECO:0000256" key="10">
    <source>
        <dbReference type="ARBA" id="ARBA00023180"/>
    </source>
</evidence>
<dbReference type="Proteomes" id="UP001337655">
    <property type="component" value="Unassembled WGS sequence"/>
</dbReference>
<dbReference type="GO" id="GO:0072546">
    <property type="term" value="C:EMC complex"/>
    <property type="evidence" value="ECO:0007669"/>
    <property type="project" value="InterPro"/>
</dbReference>
<dbReference type="Pfam" id="PF25293">
    <property type="entry name" value="Beta-prop_EMC1_N"/>
    <property type="match status" value="1"/>
</dbReference>
<evidence type="ECO:0000256" key="2">
    <source>
        <dbReference type="ARBA" id="ARBA00007904"/>
    </source>
</evidence>
<dbReference type="Pfam" id="PF07774">
    <property type="entry name" value="EMC1_C"/>
    <property type="match status" value="1"/>
</dbReference>
<evidence type="ECO:0000256" key="6">
    <source>
        <dbReference type="ARBA" id="ARBA00022729"/>
    </source>
</evidence>
<dbReference type="InterPro" id="IPR026895">
    <property type="entry name" value="EMC1"/>
</dbReference>
<evidence type="ECO:0000256" key="5">
    <source>
        <dbReference type="ARBA" id="ARBA00022692"/>
    </source>
</evidence>
<dbReference type="GeneID" id="89926618"/>
<comment type="caution">
    <text evidence="15">The sequence shown here is derived from an EMBL/GenBank/DDBJ whole genome shotgun (WGS) entry which is preliminary data.</text>
</comment>
<evidence type="ECO:0000256" key="11">
    <source>
        <dbReference type="SAM" id="Phobius"/>
    </source>
</evidence>
<dbReference type="InterPro" id="IPR011678">
    <property type="entry name" value="EMC1_C"/>
</dbReference>
<name>A0AAV9PFS7_9PEZI</name>
<evidence type="ECO:0000256" key="3">
    <source>
        <dbReference type="ARBA" id="ARBA00011276"/>
    </source>
</evidence>
<organism evidence="15 16">
    <name type="scientific">Saxophila tyrrhenica</name>
    <dbReference type="NCBI Taxonomy" id="1690608"/>
    <lineage>
        <taxon>Eukaryota</taxon>
        <taxon>Fungi</taxon>
        <taxon>Dikarya</taxon>
        <taxon>Ascomycota</taxon>
        <taxon>Pezizomycotina</taxon>
        <taxon>Dothideomycetes</taxon>
        <taxon>Dothideomycetidae</taxon>
        <taxon>Mycosphaerellales</taxon>
        <taxon>Extremaceae</taxon>
        <taxon>Saxophila</taxon>
    </lineage>
</organism>
<dbReference type="InterPro" id="IPR058545">
    <property type="entry name" value="Beta-prop_EMC1_1st"/>
</dbReference>
<evidence type="ECO:0000313" key="15">
    <source>
        <dbReference type="EMBL" id="KAK5170685.1"/>
    </source>
</evidence>
<reference evidence="15 16" key="1">
    <citation type="submission" date="2023-08" db="EMBL/GenBank/DDBJ databases">
        <title>Black Yeasts Isolated from many extreme environments.</title>
        <authorList>
            <person name="Coleine C."/>
            <person name="Stajich J.E."/>
            <person name="Selbmann L."/>
        </authorList>
    </citation>
    <scope>NUCLEOTIDE SEQUENCE [LARGE SCALE GENOMIC DNA]</scope>
    <source>
        <strain evidence="15 16">CCFEE 5935</strain>
    </source>
</reference>
<keyword evidence="6 12" id="KW-0732">Signal</keyword>
<proteinExistence type="inferred from homology"/>